<keyword evidence="2" id="KW-1185">Reference proteome</keyword>
<name>A0ABS7LI05_9HYPH</name>
<evidence type="ECO:0000313" key="1">
    <source>
        <dbReference type="EMBL" id="MBY3590914.1"/>
    </source>
</evidence>
<organism evidence="1 2">
    <name type="scientific">Rhizobium bangladeshense</name>
    <dbReference type="NCBI Taxonomy" id="1138189"/>
    <lineage>
        <taxon>Bacteria</taxon>
        <taxon>Pseudomonadati</taxon>
        <taxon>Pseudomonadota</taxon>
        <taxon>Alphaproteobacteria</taxon>
        <taxon>Hyphomicrobiales</taxon>
        <taxon>Rhizobiaceae</taxon>
        <taxon>Rhizobium/Agrobacterium group</taxon>
        <taxon>Rhizobium</taxon>
    </lineage>
</organism>
<proteinExistence type="predicted"/>
<evidence type="ECO:0000313" key="2">
    <source>
        <dbReference type="Proteomes" id="UP000720124"/>
    </source>
</evidence>
<gene>
    <name evidence="1" type="ORF">HJA87_13650</name>
</gene>
<protein>
    <submittedName>
        <fullName evidence="1">Uncharacterized protein</fullName>
    </submittedName>
</protein>
<dbReference type="EMBL" id="JABTXI010000004">
    <property type="protein sequence ID" value="MBY3590914.1"/>
    <property type="molecule type" value="Genomic_DNA"/>
</dbReference>
<reference evidence="1 2" key="1">
    <citation type="submission" date="2020-06" db="EMBL/GenBank/DDBJ databases">
        <title>Global-level population genomics: horizontal gene transfer, symbiosis and evolution in Rhizobia.</title>
        <authorList>
            <person name="Gai Y."/>
        </authorList>
    </citation>
    <scope>NUCLEOTIDE SEQUENCE [LARGE SCALE GENOMIC DNA]</scope>
    <source>
        <strain evidence="1 2">PLR6_1b</strain>
    </source>
</reference>
<dbReference type="Proteomes" id="UP000720124">
    <property type="component" value="Unassembled WGS sequence"/>
</dbReference>
<comment type="caution">
    <text evidence="1">The sequence shown here is derived from an EMBL/GenBank/DDBJ whole genome shotgun (WGS) entry which is preliminary data.</text>
</comment>
<accession>A0ABS7LI05</accession>
<dbReference type="RefSeq" id="WP_221094160.1">
    <property type="nucleotide sequence ID" value="NZ_JABDWX010000004.1"/>
</dbReference>
<sequence>MVDATQLLSTVFVPGRWNGCLEMTGFLSIPWQHLQEQQIAGAVAASVASEASAQAGKRQVLAAAPGNIPPVDKHLAATCAATGINDKPLR</sequence>